<protein>
    <submittedName>
        <fullName evidence="2">Membrane protein</fullName>
    </submittedName>
</protein>
<evidence type="ECO:0000313" key="2">
    <source>
        <dbReference type="EMBL" id="MBP1917987.1"/>
    </source>
</evidence>
<evidence type="ECO:0000313" key="3">
    <source>
        <dbReference type="Proteomes" id="UP001519271"/>
    </source>
</evidence>
<keyword evidence="1" id="KW-0812">Transmembrane</keyword>
<feature type="transmembrane region" description="Helical" evidence="1">
    <location>
        <begin position="292"/>
        <end position="313"/>
    </location>
</feature>
<feature type="transmembrane region" description="Helical" evidence="1">
    <location>
        <begin position="402"/>
        <end position="419"/>
    </location>
</feature>
<feature type="transmembrane region" description="Helical" evidence="1">
    <location>
        <begin position="48"/>
        <end position="71"/>
    </location>
</feature>
<feature type="transmembrane region" description="Helical" evidence="1">
    <location>
        <begin position="380"/>
        <end position="395"/>
    </location>
</feature>
<reference evidence="2 3" key="1">
    <citation type="submission" date="2021-03" db="EMBL/GenBank/DDBJ databases">
        <title>Genomic Encyclopedia of Type Strains, Phase IV (KMG-IV): sequencing the most valuable type-strain genomes for metagenomic binning, comparative biology and taxonomic classification.</title>
        <authorList>
            <person name="Goeker M."/>
        </authorList>
    </citation>
    <scope>NUCLEOTIDE SEQUENCE [LARGE SCALE GENOMIC DNA]</scope>
    <source>
        <strain evidence="2 3">DSM 6139</strain>
    </source>
</reference>
<accession>A0ABS4G0G2</accession>
<feature type="transmembrane region" description="Helical" evidence="1">
    <location>
        <begin position="107"/>
        <end position="128"/>
    </location>
</feature>
<dbReference type="Pfam" id="PF09852">
    <property type="entry name" value="DUF2079"/>
    <property type="match status" value="1"/>
</dbReference>
<keyword evidence="3" id="KW-1185">Reference proteome</keyword>
<keyword evidence="1" id="KW-0472">Membrane</keyword>
<feature type="transmembrane region" description="Helical" evidence="1">
    <location>
        <begin position="489"/>
        <end position="506"/>
    </location>
</feature>
<gene>
    <name evidence="2" type="ORF">J2Z34_000458</name>
</gene>
<dbReference type="InterPro" id="IPR018650">
    <property type="entry name" value="STSV1_Orf64"/>
</dbReference>
<feature type="transmembrane region" description="Helical" evidence="1">
    <location>
        <begin position="554"/>
        <end position="576"/>
    </location>
</feature>
<sequence length="685" mass="77799">MDTFESRKKSLSTANQKLLTIIASWLLASTLMNWIYRNTPTYFSVKHAGLDGLLPLTLSWLTFTGLFLLIINKASKIADGKDLAGRLLFMSWLLFSSSVMLRLKFTIPAATLLIVNLTSLILARDIFFSAIRTSWLPDKLLSISGIAMVSFNLYVIPWEDTKNRLFSGSEAGTLVPLLLVYIAIILALMIVFNMKSSFLNNDRTVVAVVIIAMLLQIFLSGRILYARYETLSTPTYDFNLFAQMFHSMAEKLQPITTLERNMPLSHFSIHLSPVYYLMLPFYLLFRTPATLNVLQAIIVGSGMIPMVLIARHFRLKSNLQTALSLIYLFSAALMTSGFYDLHENCFLVPFLLWLILSIEKKNSLGMTVFTLLTLSVKEDAALYIWALAAFIIFDRKMVKQGLAMLFASGAYFIGAIRYLNNSGEGAMTGRFEGLIGVPEWSLLSVPYSVIRNPGFILSKVFAEEKLAYIIQMMSPLAFMPLLSRKLTRWILLIPFLLMNLMVDYQYQYDMRFQYNYGSYILLFYMALLFVKDHTDTEQMSGVEKTIRKPTCRNMAISSLLAIAMTSGILISAAHLAQYEHYPRKLEASKASLDSMKNVMDQIPDESSVLATCFLTGYLSGRDTLYDIDYNLVDGTYFRADYIVMDLRPDYKGDHETLLPMFISDGYELMIMNEDEILLLKRSDVP</sequence>
<dbReference type="EMBL" id="JAGGKC010000002">
    <property type="protein sequence ID" value="MBP1917987.1"/>
    <property type="molecule type" value="Genomic_DNA"/>
</dbReference>
<feature type="transmembrane region" description="Helical" evidence="1">
    <location>
        <begin position="18"/>
        <end position="36"/>
    </location>
</feature>
<feature type="transmembrane region" description="Helical" evidence="1">
    <location>
        <begin position="319"/>
        <end position="339"/>
    </location>
</feature>
<feature type="transmembrane region" description="Helical" evidence="1">
    <location>
        <begin position="83"/>
        <end position="101"/>
    </location>
</feature>
<evidence type="ECO:0000256" key="1">
    <source>
        <dbReference type="SAM" id="Phobius"/>
    </source>
</evidence>
<feature type="transmembrane region" description="Helical" evidence="1">
    <location>
        <begin position="267"/>
        <end position="285"/>
    </location>
</feature>
<name>A0ABS4G0G2_9CLOT</name>
<organism evidence="2 3">
    <name type="scientific">Youngiibacter multivorans</name>
    <dbReference type="NCBI Taxonomy" id="937251"/>
    <lineage>
        <taxon>Bacteria</taxon>
        <taxon>Bacillati</taxon>
        <taxon>Bacillota</taxon>
        <taxon>Clostridia</taxon>
        <taxon>Eubacteriales</taxon>
        <taxon>Clostridiaceae</taxon>
        <taxon>Youngiibacter</taxon>
    </lineage>
</organism>
<keyword evidence="1" id="KW-1133">Transmembrane helix</keyword>
<feature type="transmembrane region" description="Helical" evidence="1">
    <location>
        <begin position="173"/>
        <end position="192"/>
    </location>
</feature>
<dbReference type="Proteomes" id="UP001519271">
    <property type="component" value="Unassembled WGS sequence"/>
</dbReference>
<feature type="transmembrane region" description="Helical" evidence="1">
    <location>
        <begin position="512"/>
        <end position="530"/>
    </location>
</feature>
<dbReference type="RefSeq" id="WP_209458229.1">
    <property type="nucleotide sequence ID" value="NZ_JAGGKC010000002.1"/>
</dbReference>
<feature type="transmembrane region" description="Helical" evidence="1">
    <location>
        <begin position="204"/>
        <end position="225"/>
    </location>
</feature>
<feature type="transmembrane region" description="Helical" evidence="1">
    <location>
        <begin position="140"/>
        <end position="158"/>
    </location>
</feature>
<comment type="caution">
    <text evidence="2">The sequence shown here is derived from an EMBL/GenBank/DDBJ whole genome shotgun (WGS) entry which is preliminary data.</text>
</comment>
<proteinExistence type="predicted"/>